<keyword evidence="8" id="KW-0770">Synapse</keyword>
<feature type="compositionally biased region" description="Basic residues" evidence="13">
    <location>
        <begin position="240"/>
        <end position="260"/>
    </location>
</feature>
<accession>A0A8C3CY29</accession>
<dbReference type="GO" id="GO:0005829">
    <property type="term" value="C:cytosol"/>
    <property type="evidence" value="ECO:0007669"/>
    <property type="project" value="UniProtKB-SubCell"/>
</dbReference>
<dbReference type="GO" id="GO:0046928">
    <property type="term" value="P:regulation of neurotransmitter secretion"/>
    <property type="evidence" value="ECO:0007669"/>
    <property type="project" value="TreeGrafter"/>
</dbReference>
<feature type="compositionally biased region" description="Low complexity" evidence="13">
    <location>
        <begin position="569"/>
        <end position="578"/>
    </location>
</feature>
<evidence type="ECO:0000256" key="10">
    <source>
        <dbReference type="ARBA" id="ARBA00034106"/>
    </source>
</evidence>
<dbReference type="Proteomes" id="UP000694556">
    <property type="component" value="Unassembled WGS sequence"/>
</dbReference>
<feature type="compositionally biased region" description="Basic and acidic residues" evidence="13">
    <location>
        <begin position="502"/>
        <end position="547"/>
    </location>
</feature>
<dbReference type="PANTHER" id="PTHR16705">
    <property type="entry name" value="COMPLEXIN"/>
    <property type="match status" value="1"/>
</dbReference>
<dbReference type="GO" id="GO:0019905">
    <property type="term" value="F:syntaxin binding"/>
    <property type="evidence" value="ECO:0007669"/>
    <property type="project" value="InterPro"/>
</dbReference>
<evidence type="ECO:0000256" key="8">
    <source>
        <dbReference type="ARBA" id="ARBA00023018"/>
    </source>
</evidence>
<dbReference type="Pfam" id="PF05835">
    <property type="entry name" value="Synaphin"/>
    <property type="match status" value="1"/>
</dbReference>
<evidence type="ECO:0000256" key="5">
    <source>
        <dbReference type="ARBA" id="ARBA00022483"/>
    </source>
</evidence>
<feature type="compositionally biased region" description="Basic residues" evidence="13">
    <location>
        <begin position="176"/>
        <end position="185"/>
    </location>
</feature>
<evidence type="ECO:0000313" key="14">
    <source>
        <dbReference type="Ensembl" id="ENSCMMP00000025323.1"/>
    </source>
</evidence>
<evidence type="ECO:0000256" key="11">
    <source>
        <dbReference type="ARBA" id="ARBA00038730"/>
    </source>
</evidence>
<dbReference type="GO" id="GO:0043195">
    <property type="term" value="C:terminal bouton"/>
    <property type="evidence" value="ECO:0007669"/>
    <property type="project" value="TreeGrafter"/>
</dbReference>
<dbReference type="Gene3D" id="1.20.5.580">
    <property type="entry name" value="Single Helix bin"/>
    <property type="match status" value="1"/>
</dbReference>
<keyword evidence="9" id="KW-0175">Coiled coil</keyword>
<dbReference type="Ensembl" id="ENSCMMT00000027688.1">
    <property type="protein sequence ID" value="ENSCMMP00000025323.1"/>
    <property type="gene ID" value="ENSCMMG00000015655.1"/>
</dbReference>
<name>A0A8C3CY29_CAIMO</name>
<dbReference type="GO" id="GO:0031201">
    <property type="term" value="C:SNARE complex"/>
    <property type="evidence" value="ECO:0007669"/>
    <property type="project" value="TreeGrafter"/>
</dbReference>
<dbReference type="GO" id="GO:0016079">
    <property type="term" value="P:synaptic vesicle exocytosis"/>
    <property type="evidence" value="ECO:0007669"/>
    <property type="project" value="TreeGrafter"/>
</dbReference>
<keyword evidence="4" id="KW-0813">Transport</keyword>
<evidence type="ECO:0000256" key="6">
    <source>
        <dbReference type="ARBA" id="ARBA00022490"/>
    </source>
</evidence>
<evidence type="ECO:0000313" key="15">
    <source>
        <dbReference type="Proteomes" id="UP000694556"/>
    </source>
</evidence>
<organism evidence="14 15">
    <name type="scientific">Cairina moschata</name>
    <name type="common">Muscovy duck</name>
    <dbReference type="NCBI Taxonomy" id="8855"/>
    <lineage>
        <taxon>Eukaryota</taxon>
        <taxon>Metazoa</taxon>
        <taxon>Chordata</taxon>
        <taxon>Craniata</taxon>
        <taxon>Vertebrata</taxon>
        <taxon>Euteleostomi</taxon>
        <taxon>Archelosauria</taxon>
        <taxon>Archosauria</taxon>
        <taxon>Dinosauria</taxon>
        <taxon>Saurischia</taxon>
        <taxon>Theropoda</taxon>
        <taxon>Coelurosauria</taxon>
        <taxon>Aves</taxon>
        <taxon>Neognathae</taxon>
        <taxon>Galloanserae</taxon>
        <taxon>Anseriformes</taxon>
        <taxon>Anatidae</taxon>
        <taxon>Anatinae</taxon>
        <taxon>Cairina</taxon>
    </lineage>
</organism>
<feature type="region of interest" description="Disordered" evidence="13">
    <location>
        <begin position="501"/>
        <end position="547"/>
    </location>
</feature>
<feature type="region of interest" description="Disordered" evidence="13">
    <location>
        <begin position="1"/>
        <end position="69"/>
    </location>
</feature>
<comment type="subunit">
    <text evidence="11">Binds to the SNARE core complex containing SNAP25, VAMP2 and STX1A.</text>
</comment>
<keyword evidence="15" id="KW-1185">Reference proteome</keyword>
<dbReference type="PANTHER" id="PTHR16705:SF6">
    <property type="entry name" value="COMPLEXIN-1"/>
    <property type="match status" value="1"/>
</dbReference>
<keyword evidence="5" id="KW-0268">Exocytosis</keyword>
<feature type="region of interest" description="Disordered" evidence="13">
    <location>
        <begin position="94"/>
        <end position="377"/>
    </location>
</feature>
<comment type="subcellular location">
    <subcellularLocation>
        <location evidence="2">Cytoplasm</location>
        <location evidence="2">Cytosol</location>
    </subcellularLocation>
    <subcellularLocation>
        <location evidence="1">Perikaryon</location>
    </subcellularLocation>
    <subcellularLocation>
        <location evidence="10">Presynapse</location>
    </subcellularLocation>
</comment>
<dbReference type="SUPFAM" id="SSF58038">
    <property type="entry name" value="SNARE fusion complex"/>
    <property type="match status" value="1"/>
</dbReference>
<comment type="similarity">
    <text evidence="3">Belongs to the complexin/synaphin family.</text>
</comment>
<protein>
    <recommendedName>
        <fullName evidence="12">Complexin-1</fullName>
    </recommendedName>
</protein>
<dbReference type="InterPro" id="IPR008849">
    <property type="entry name" value="Synaphin"/>
</dbReference>
<feature type="region of interest" description="Disordered" evidence="13">
    <location>
        <begin position="563"/>
        <end position="601"/>
    </location>
</feature>
<evidence type="ECO:0000256" key="9">
    <source>
        <dbReference type="ARBA" id="ARBA00023054"/>
    </source>
</evidence>
<proteinExistence type="inferred from homology"/>
<evidence type="ECO:0000256" key="1">
    <source>
        <dbReference type="ARBA" id="ARBA00004484"/>
    </source>
</evidence>
<dbReference type="FunFam" id="1.20.5.580:FF:000001">
    <property type="entry name" value="Complexin 2"/>
    <property type="match status" value="1"/>
</dbReference>
<evidence type="ECO:0000256" key="13">
    <source>
        <dbReference type="SAM" id="MobiDB-lite"/>
    </source>
</evidence>
<evidence type="ECO:0000256" key="2">
    <source>
        <dbReference type="ARBA" id="ARBA00004514"/>
    </source>
</evidence>
<evidence type="ECO:0000256" key="4">
    <source>
        <dbReference type="ARBA" id="ARBA00022448"/>
    </source>
</evidence>
<feature type="compositionally biased region" description="Pro residues" evidence="13">
    <location>
        <begin position="222"/>
        <end position="233"/>
    </location>
</feature>
<keyword evidence="7" id="KW-0532">Neurotransmitter transport</keyword>
<feature type="compositionally biased region" description="Low complexity" evidence="13">
    <location>
        <begin position="277"/>
        <end position="292"/>
    </location>
</feature>
<dbReference type="GO" id="GO:0043204">
    <property type="term" value="C:perikaryon"/>
    <property type="evidence" value="ECO:0007669"/>
    <property type="project" value="UniProtKB-SubCell"/>
</dbReference>
<evidence type="ECO:0000256" key="3">
    <source>
        <dbReference type="ARBA" id="ARBA00005396"/>
    </source>
</evidence>
<evidence type="ECO:0000256" key="12">
    <source>
        <dbReference type="ARBA" id="ARBA00040476"/>
    </source>
</evidence>
<dbReference type="CDD" id="cd22808">
    <property type="entry name" value="Complexin_NTD_CPLX_I_II"/>
    <property type="match status" value="1"/>
</dbReference>
<sequence length="621" mass="65885">QGAARRSACPLRGCERRRIRGRREPSSRPSLSVKPKAEEEGTPRRHPCLCNSFRTPGTRRGLRGGPGTEDAGCSATFPLSQEGVFCRDLPRHTAHTRAHTGSRGDARQQRQKPTSVPIPTPAGRSGEDARLLRAAGDGVGGVHGGTRTPPGPGRDPLGGGHRGARAAQGRGGRAGGRGRARARLRQRGEEEGGTVSVGWSGNPVIKRGARGKSREKLRTRPLFPPPTPSPQLPRQPAGTCRRHSTARHRTAPHTRRRARYRAVPGREGSAGCGQGDPRSPASSPGARPLPGARCPVRVWERLPSSPRPVPAEGGSRLRGGDALPGRDAARSLARRRHGGDGGGGVPRGRTGSSPRAPARPAGHLRSASPSNAPSGTEAAREKVQGCFNALLPGCGGRHRLCAHGLAATPPAFHTGVGAASSRGAGAGNLWRGGELRERGWGGPCGCLSSSRGHRASRVSASLQAALRGAPASVHERCEAGRHPQAIAMDFVMKQALGGATKDMGKMLGGDEEKDPDAAKKEEERQEALRQEEEERKAKYAKMEAEREVMRQGIRDKYGIKKKEEKEAEAQAALEANAEGSLTRPKKAIPPGCGDEEEEEEESILDTVIKYLPGPLQDMFKK</sequence>
<evidence type="ECO:0000256" key="7">
    <source>
        <dbReference type="ARBA" id="ARBA00022775"/>
    </source>
</evidence>
<reference evidence="14" key="2">
    <citation type="submission" date="2025-09" db="UniProtKB">
        <authorList>
            <consortium name="Ensembl"/>
        </authorList>
    </citation>
    <scope>IDENTIFICATION</scope>
</reference>
<keyword evidence="6" id="KW-0963">Cytoplasm</keyword>
<dbReference type="AlphaFoldDB" id="A0A8C3CY29"/>
<reference evidence="14" key="1">
    <citation type="submission" date="2025-08" db="UniProtKB">
        <authorList>
            <consortium name="Ensembl"/>
        </authorList>
    </citation>
    <scope>IDENTIFICATION</scope>
</reference>